<protein>
    <submittedName>
        <fullName evidence="1">Uncharacterized protein</fullName>
    </submittedName>
</protein>
<gene>
    <name evidence="1" type="ORF">S03H2_56308</name>
</gene>
<sequence>TAGIWAIRETHDSEAIEGLIERVRRIQKTLKGSLERNIERARENNTDITDVIKKDLLSQLLLRQYKYFITALGIIGNMQALDVLIDALKDYYYTIKKKVSKLAMPEEVIIQSGIDIYMDPSIPIVIEVALSEFGEPAAEAIGKIARSKNEGLRQSAHNILILNKIKGNKGD</sequence>
<comment type="caution">
    <text evidence="1">The sequence shown here is derived from an EMBL/GenBank/DDBJ whole genome shotgun (WGS) entry which is preliminary data.</text>
</comment>
<dbReference type="InterPro" id="IPR004155">
    <property type="entry name" value="PBS_lyase_HEAT"/>
</dbReference>
<reference evidence="1" key="1">
    <citation type="journal article" date="2014" name="Front. Microbiol.">
        <title>High frequency of phylogenetically diverse reductive dehalogenase-homologous genes in deep subseafloor sedimentary metagenomes.</title>
        <authorList>
            <person name="Kawai M."/>
            <person name="Futagami T."/>
            <person name="Toyoda A."/>
            <person name="Takaki Y."/>
            <person name="Nishi S."/>
            <person name="Hori S."/>
            <person name="Arai W."/>
            <person name="Tsubouchi T."/>
            <person name="Morono Y."/>
            <person name="Uchiyama I."/>
            <person name="Ito T."/>
            <person name="Fujiyama A."/>
            <person name="Inagaki F."/>
            <person name="Takami H."/>
        </authorList>
    </citation>
    <scope>NUCLEOTIDE SEQUENCE</scope>
    <source>
        <strain evidence="1">Expedition CK06-06</strain>
    </source>
</reference>
<feature type="non-terminal residue" evidence="1">
    <location>
        <position position="1"/>
    </location>
</feature>
<proteinExistence type="predicted"/>
<dbReference type="EMBL" id="BARU01036009">
    <property type="protein sequence ID" value="GAH86920.1"/>
    <property type="molecule type" value="Genomic_DNA"/>
</dbReference>
<organism evidence="1">
    <name type="scientific">marine sediment metagenome</name>
    <dbReference type="NCBI Taxonomy" id="412755"/>
    <lineage>
        <taxon>unclassified sequences</taxon>
        <taxon>metagenomes</taxon>
        <taxon>ecological metagenomes</taxon>
    </lineage>
</organism>
<dbReference type="AlphaFoldDB" id="X1JZR0"/>
<accession>X1JZR0</accession>
<name>X1JZR0_9ZZZZ</name>
<evidence type="ECO:0000313" key="1">
    <source>
        <dbReference type="EMBL" id="GAH86920.1"/>
    </source>
</evidence>
<dbReference type="Pfam" id="PF03130">
    <property type="entry name" value="HEAT_PBS"/>
    <property type="match status" value="1"/>
</dbReference>